<proteinExistence type="predicted"/>
<protein>
    <submittedName>
        <fullName evidence="1">Uncharacterized protein</fullName>
    </submittedName>
</protein>
<sequence>MEIEFPSNNEGGFAEVETGRNVRTKLEVVHGVHLRLGLESMMSHGSIALGVRLDPDEARRVGRYLIAQADIIDEDGDGVEEEPEANP</sequence>
<reference evidence="1 2" key="1">
    <citation type="submission" date="2022-06" db="EMBL/GenBank/DDBJ databases">
        <title>Halogeometricum sp. a new haloarchaeum isolate from saline soil.</title>
        <authorList>
            <person name="Strakova D."/>
            <person name="Galisteo C."/>
            <person name="Sanchez-Porro C."/>
            <person name="Ventosa A."/>
        </authorList>
    </citation>
    <scope>NUCLEOTIDE SEQUENCE [LARGE SCALE GENOMIC DNA]</scope>
    <source>
        <strain evidence="2">S3BR25-2</strain>
    </source>
</reference>
<dbReference type="RefSeq" id="WP_310922369.1">
    <property type="nucleotide sequence ID" value="NZ_JAMQOQ010000006.1"/>
</dbReference>
<organism evidence="1 2">
    <name type="scientific">Halogeometricum luteum</name>
    <dbReference type="NCBI Taxonomy" id="2950537"/>
    <lineage>
        <taxon>Archaea</taxon>
        <taxon>Methanobacteriati</taxon>
        <taxon>Methanobacteriota</taxon>
        <taxon>Stenosarchaea group</taxon>
        <taxon>Halobacteria</taxon>
        <taxon>Halobacteriales</taxon>
        <taxon>Haloferacaceae</taxon>
        <taxon>Halogeometricum</taxon>
    </lineage>
</organism>
<gene>
    <name evidence="1" type="ORF">NDI79_20265</name>
</gene>
<name>A0ABU2G7W1_9EURY</name>
<dbReference type="Proteomes" id="UP001254813">
    <property type="component" value="Unassembled WGS sequence"/>
</dbReference>
<dbReference type="EMBL" id="JAMQOQ010000006">
    <property type="protein sequence ID" value="MDS0296511.1"/>
    <property type="molecule type" value="Genomic_DNA"/>
</dbReference>
<comment type="caution">
    <text evidence="1">The sequence shown here is derived from an EMBL/GenBank/DDBJ whole genome shotgun (WGS) entry which is preliminary data.</text>
</comment>
<evidence type="ECO:0000313" key="1">
    <source>
        <dbReference type="EMBL" id="MDS0296511.1"/>
    </source>
</evidence>
<accession>A0ABU2G7W1</accession>
<keyword evidence="2" id="KW-1185">Reference proteome</keyword>
<evidence type="ECO:0000313" key="2">
    <source>
        <dbReference type="Proteomes" id="UP001254813"/>
    </source>
</evidence>